<organism evidence="1 2">
    <name type="scientific">Peronosclerospora sorghi</name>
    <dbReference type="NCBI Taxonomy" id="230839"/>
    <lineage>
        <taxon>Eukaryota</taxon>
        <taxon>Sar</taxon>
        <taxon>Stramenopiles</taxon>
        <taxon>Oomycota</taxon>
        <taxon>Peronosporomycetes</taxon>
        <taxon>Peronosporales</taxon>
        <taxon>Peronosporaceae</taxon>
        <taxon>Peronosclerospora</taxon>
    </lineage>
</organism>
<keyword evidence="2" id="KW-1185">Reference proteome</keyword>
<reference evidence="1 2" key="1">
    <citation type="journal article" date="2022" name="bioRxiv">
        <title>The genome of the oomycete Peronosclerospora sorghi, a cosmopolitan pathogen of maize and sorghum, is inflated with dispersed pseudogenes.</title>
        <authorList>
            <person name="Fletcher K."/>
            <person name="Martin F."/>
            <person name="Isakeit T."/>
            <person name="Cavanaugh K."/>
            <person name="Magill C."/>
            <person name="Michelmore R."/>
        </authorList>
    </citation>
    <scope>NUCLEOTIDE SEQUENCE [LARGE SCALE GENOMIC DNA]</scope>
    <source>
        <strain evidence="1">P6</strain>
    </source>
</reference>
<comment type="caution">
    <text evidence="1">The sequence shown here is derived from an EMBL/GenBank/DDBJ whole genome shotgun (WGS) entry which is preliminary data.</text>
</comment>
<sequence length="102" mass="11667">MARTLPDTSMHQQLHKMHLLDDETSRRNVIKTIDVMFWILLQADKNSSMVMGEFAGLFGKDAHPLKTTKRTTDFTIEVMHKDGYASAYMWSLNSECVSIQSS</sequence>
<evidence type="ECO:0000313" key="2">
    <source>
        <dbReference type="Proteomes" id="UP001163321"/>
    </source>
</evidence>
<proteinExistence type="predicted"/>
<gene>
    <name evidence="1" type="ORF">PsorP6_006258</name>
</gene>
<dbReference type="Proteomes" id="UP001163321">
    <property type="component" value="Chromosome 4"/>
</dbReference>
<dbReference type="EMBL" id="CM047583">
    <property type="protein sequence ID" value="KAI9913439.1"/>
    <property type="molecule type" value="Genomic_DNA"/>
</dbReference>
<name>A0ACC0W3W2_9STRA</name>
<protein>
    <submittedName>
        <fullName evidence="1">Uncharacterized protein</fullName>
    </submittedName>
</protein>
<evidence type="ECO:0000313" key="1">
    <source>
        <dbReference type="EMBL" id="KAI9913439.1"/>
    </source>
</evidence>
<accession>A0ACC0W3W2</accession>